<reference evidence="2 3" key="1">
    <citation type="submission" date="2016-04" db="EMBL/GenBank/DDBJ databases">
        <title>A degradative enzymes factory behind the ericoid mycorrhizal symbiosis.</title>
        <authorList>
            <consortium name="DOE Joint Genome Institute"/>
            <person name="Martino E."/>
            <person name="Morin E."/>
            <person name="Grelet G."/>
            <person name="Kuo A."/>
            <person name="Kohler A."/>
            <person name="Daghino S."/>
            <person name="Barry K."/>
            <person name="Choi C."/>
            <person name="Cichocki N."/>
            <person name="Clum A."/>
            <person name="Copeland A."/>
            <person name="Hainaut M."/>
            <person name="Haridas S."/>
            <person name="Labutti K."/>
            <person name="Lindquist E."/>
            <person name="Lipzen A."/>
            <person name="Khouja H.-R."/>
            <person name="Murat C."/>
            <person name="Ohm R."/>
            <person name="Olson A."/>
            <person name="Spatafora J."/>
            <person name="Veneault-Fourrey C."/>
            <person name="Henrissat B."/>
            <person name="Grigoriev I."/>
            <person name="Martin F."/>
            <person name="Perotto S."/>
        </authorList>
    </citation>
    <scope>NUCLEOTIDE SEQUENCE [LARGE SCALE GENOMIC DNA]</scope>
    <source>
        <strain evidence="2 3">F</strain>
    </source>
</reference>
<sequence length="178" mass="19816">MLGPGLAVLWGAHVVPLKTFNFGDDVTALPPAPIIRPGRISESPLSDIDEHVAAEVEVEHQQTINSALYEPEDDTEQSVVRKAAQRARRLRLLQPDSVTTLSNAQIKEQSHDKILRPLSFLPRDPELLALIEMQENDGLVSEWAAVPRHHHPTRSSDVLEEDERSRTSASQVSRTRGD</sequence>
<proteinExistence type="predicted"/>
<gene>
    <name evidence="2" type="ORF">L207DRAFT_592935</name>
</gene>
<organism evidence="2 3">
    <name type="scientific">Hyaloscypha variabilis (strain UAMH 11265 / GT02V1 / F)</name>
    <name type="common">Meliniomyces variabilis</name>
    <dbReference type="NCBI Taxonomy" id="1149755"/>
    <lineage>
        <taxon>Eukaryota</taxon>
        <taxon>Fungi</taxon>
        <taxon>Dikarya</taxon>
        <taxon>Ascomycota</taxon>
        <taxon>Pezizomycotina</taxon>
        <taxon>Leotiomycetes</taxon>
        <taxon>Helotiales</taxon>
        <taxon>Hyaloscyphaceae</taxon>
        <taxon>Hyaloscypha</taxon>
        <taxon>Hyaloscypha variabilis</taxon>
    </lineage>
</organism>
<evidence type="ECO:0000256" key="1">
    <source>
        <dbReference type="SAM" id="MobiDB-lite"/>
    </source>
</evidence>
<evidence type="ECO:0000313" key="3">
    <source>
        <dbReference type="Proteomes" id="UP000235786"/>
    </source>
</evidence>
<name>A0A2J6QUF2_HYAVF</name>
<protein>
    <submittedName>
        <fullName evidence="2">Uncharacterized protein</fullName>
    </submittedName>
</protein>
<feature type="region of interest" description="Disordered" evidence="1">
    <location>
        <begin position="144"/>
        <end position="178"/>
    </location>
</feature>
<feature type="compositionally biased region" description="Polar residues" evidence="1">
    <location>
        <begin position="167"/>
        <end position="178"/>
    </location>
</feature>
<dbReference type="OrthoDB" id="10071381at2759"/>
<dbReference type="AlphaFoldDB" id="A0A2J6QUF2"/>
<accession>A0A2J6QUF2</accession>
<keyword evidence="3" id="KW-1185">Reference proteome</keyword>
<evidence type="ECO:0000313" key="2">
    <source>
        <dbReference type="EMBL" id="PMD29884.1"/>
    </source>
</evidence>
<dbReference type="STRING" id="1149755.A0A2J6QUF2"/>
<dbReference type="Proteomes" id="UP000235786">
    <property type="component" value="Unassembled WGS sequence"/>
</dbReference>
<dbReference type="EMBL" id="KZ613970">
    <property type="protein sequence ID" value="PMD29884.1"/>
    <property type="molecule type" value="Genomic_DNA"/>
</dbReference>